<keyword evidence="2 5" id="KW-0732">Signal</keyword>
<dbReference type="GO" id="GO:0008449">
    <property type="term" value="F:N-acetylglucosamine-6-sulfatase activity"/>
    <property type="evidence" value="ECO:0007669"/>
    <property type="project" value="TreeGrafter"/>
</dbReference>
<dbReference type="InterPro" id="IPR017850">
    <property type="entry name" value="Alkaline_phosphatase_core_sf"/>
</dbReference>
<dbReference type="SUPFAM" id="SSF53649">
    <property type="entry name" value="Alkaline phosphatase-like"/>
    <property type="match status" value="1"/>
</dbReference>
<feature type="domain" description="Sulfatase N-terminal" evidence="7">
    <location>
        <begin position="20"/>
        <end position="367"/>
    </location>
</feature>
<name>A0A0P7APH1_9HYPO</name>
<reference evidence="8 9" key="1">
    <citation type="submission" date="2015-09" db="EMBL/GenBank/DDBJ databases">
        <title>Draft genome of a European isolate of the apple canker pathogen Neonectria ditissima.</title>
        <authorList>
            <person name="Gomez-Cortecero A."/>
            <person name="Harrison R.J."/>
            <person name="Armitage A.D."/>
        </authorList>
    </citation>
    <scope>NUCLEOTIDE SEQUENCE [LARGE SCALE GENOMIC DNA]</scope>
    <source>
        <strain evidence="8 9">R09/05</strain>
    </source>
</reference>
<evidence type="ECO:0000256" key="2">
    <source>
        <dbReference type="ARBA" id="ARBA00022729"/>
    </source>
</evidence>
<evidence type="ECO:0000256" key="5">
    <source>
        <dbReference type="SAM" id="SignalP"/>
    </source>
</evidence>
<accession>A0A0P7APH1</accession>
<dbReference type="InterPro" id="IPR000073">
    <property type="entry name" value="AB_hydrolase_1"/>
</dbReference>
<dbReference type="PANTHER" id="PTHR43108:SF8">
    <property type="entry name" value="SD21168P"/>
    <property type="match status" value="1"/>
</dbReference>
<dbReference type="PRINTS" id="PR00111">
    <property type="entry name" value="ABHYDROLASE"/>
</dbReference>
<proteinExistence type="inferred from homology"/>
<dbReference type="OrthoDB" id="96314at2759"/>
<dbReference type="Pfam" id="PF00561">
    <property type="entry name" value="Abhydrolase_1"/>
    <property type="match status" value="1"/>
</dbReference>
<feature type="signal peptide" evidence="5">
    <location>
        <begin position="1"/>
        <end position="17"/>
    </location>
</feature>
<evidence type="ECO:0000259" key="7">
    <source>
        <dbReference type="Pfam" id="PF00884"/>
    </source>
</evidence>
<dbReference type="InterPro" id="IPR000917">
    <property type="entry name" value="Sulfatase_N"/>
</dbReference>
<feature type="chain" id="PRO_5006134956" evidence="5">
    <location>
        <begin position="18"/>
        <end position="950"/>
    </location>
</feature>
<evidence type="ECO:0000259" key="6">
    <source>
        <dbReference type="Pfam" id="PF00561"/>
    </source>
</evidence>
<dbReference type="STRING" id="78410.A0A0P7APH1"/>
<dbReference type="AlphaFoldDB" id="A0A0P7APH1"/>
<dbReference type="GO" id="GO:0005539">
    <property type="term" value="F:glycosaminoglycan binding"/>
    <property type="evidence" value="ECO:0007669"/>
    <property type="project" value="TreeGrafter"/>
</dbReference>
<keyword evidence="4" id="KW-0325">Glycoprotein</keyword>
<dbReference type="InterPro" id="IPR029058">
    <property type="entry name" value="AB_hydrolase_fold"/>
</dbReference>
<keyword evidence="3" id="KW-0378">Hydrolase</keyword>
<gene>
    <name evidence="8" type="ORF">AK830_g10654</name>
</gene>
<organism evidence="8 9">
    <name type="scientific">Neonectria ditissima</name>
    <dbReference type="NCBI Taxonomy" id="78410"/>
    <lineage>
        <taxon>Eukaryota</taxon>
        <taxon>Fungi</taxon>
        <taxon>Dikarya</taxon>
        <taxon>Ascomycota</taxon>
        <taxon>Pezizomycotina</taxon>
        <taxon>Sordariomycetes</taxon>
        <taxon>Hypocreomycetidae</taxon>
        <taxon>Hypocreales</taxon>
        <taxon>Nectriaceae</taxon>
        <taxon>Neonectria</taxon>
    </lineage>
</organism>
<evidence type="ECO:0000313" key="9">
    <source>
        <dbReference type="Proteomes" id="UP000050424"/>
    </source>
</evidence>
<evidence type="ECO:0000256" key="1">
    <source>
        <dbReference type="ARBA" id="ARBA00008779"/>
    </source>
</evidence>
<feature type="domain" description="AB hydrolase-1" evidence="6">
    <location>
        <begin position="717"/>
        <end position="826"/>
    </location>
</feature>
<dbReference type="PROSITE" id="PS00523">
    <property type="entry name" value="SULFATASE_1"/>
    <property type="match status" value="1"/>
</dbReference>
<sequence>MPSWVAALLLFGQLALCRRPNILFILTDDQDLHMESVEHMPYLKDLIVKEGTTYGQHYCTVALCCPSRATLWTGRAAHNHNVTNVSPPHGGYPKVVSQGINDDNLFLWMQEAGFNTYYVGKLWNFHAVDNYDRPHARGFNGSDFLLDPYTYQYWNAMMTHNGEEPVSYAGQYSTDVVAQKALKWLDEALQEEDPFFLTVSPIAPHSNWVIQPEKDLSYLEEPKPAPRHEKLFQDYSIPRDNSFNAPISGGVSWIKSLPALNKSVLAYNDHYQRQRLRSLQAVDEMVSDLVDSLEKAGQLENTYIFYTTDNGYHISQHRMNPGKECGYDTDIHIPFFVRGPGISRGGKVDIVTTHTDVSSTLLEIAGVKKQLDGTAMPLKPTVDLTVRSEHASIEYWGPAVPEGVFGGRGDKNREAGTWHNYYPNNTYKGLRIVSEEYSLYYSVWCTNETELFDLKFDPYQTKSLAAASNSPSAYRLAKRPLHHLLSRLNALIMVLKTCKDRVCTHPWNTLHPNGDVQTLKQALDEKYDKFYANQPQMWFAECSLGYFADMENQEPQLEFIVINGGLDPLTAQSSYGVGSRKQDTETYKTKPLFLLATLKLEALSNLVSNQNKRLPLGGQNPYNMSNTLIVLPRPGASKSGDEQRPIQAPSEASFVATFGNLLPPASYLSTPNGKAAYYELLPSFTVAEAPKSPVTRVIFVHGVQTPAIGLQPLASVLSSRFPYAHCVLLDLWGHGLTDTPFVAHDPALFHALLEALMTQLGWNDAHFVGYSFGGSLTATFAAAHPERVSSMVLVAPAGLLRSANFDELQNTYLRGGEGLEEQAQAWILEWLEGGPLIVPSDWRERVARGEVVAEAVKEWQLKEHAGHSASIVGVFRDGGALDKHAEFAEAAKKGIQGLCILGELDGVCSAQDLQDVGMRNVAILPQVGHGVVRQRVPEVAGLIEDFWNKL</sequence>
<comment type="caution">
    <text evidence="8">The sequence shown here is derived from an EMBL/GenBank/DDBJ whole genome shotgun (WGS) entry which is preliminary data.</text>
</comment>
<evidence type="ECO:0000256" key="4">
    <source>
        <dbReference type="ARBA" id="ARBA00023180"/>
    </source>
</evidence>
<dbReference type="PANTHER" id="PTHR43108">
    <property type="entry name" value="N-ACETYLGLUCOSAMINE-6-SULFATASE FAMILY MEMBER"/>
    <property type="match status" value="1"/>
</dbReference>
<dbReference type="SUPFAM" id="SSF53474">
    <property type="entry name" value="alpha/beta-Hydrolases"/>
    <property type="match status" value="1"/>
</dbReference>
<dbReference type="Pfam" id="PF00884">
    <property type="entry name" value="Sulfatase"/>
    <property type="match status" value="1"/>
</dbReference>
<dbReference type="Proteomes" id="UP000050424">
    <property type="component" value="Unassembled WGS sequence"/>
</dbReference>
<dbReference type="FunFam" id="3.40.720.10:FF:000051">
    <property type="entry name" value="Arylsulfatase"/>
    <property type="match status" value="1"/>
</dbReference>
<evidence type="ECO:0000256" key="3">
    <source>
        <dbReference type="ARBA" id="ARBA00022801"/>
    </source>
</evidence>
<protein>
    <submittedName>
        <fullName evidence="8">Arylsulfatase</fullName>
    </submittedName>
</protein>
<comment type="similarity">
    <text evidence="1">Belongs to the sulfatase family.</text>
</comment>
<keyword evidence="9" id="KW-1185">Reference proteome</keyword>
<dbReference type="EMBL" id="LKCW01000226">
    <property type="protein sequence ID" value="KPM35927.1"/>
    <property type="molecule type" value="Genomic_DNA"/>
</dbReference>
<dbReference type="InterPro" id="IPR024607">
    <property type="entry name" value="Sulfatase_CS"/>
</dbReference>
<dbReference type="Gene3D" id="3.40.50.1820">
    <property type="entry name" value="alpha/beta hydrolase"/>
    <property type="match status" value="1"/>
</dbReference>
<dbReference type="CDD" id="cd16147">
    <property type="entry name" value="G6S"/>
    <property type="match status" value="1"/>
</dbReference>
<evidence type="ECO:0000313" key="8">
    <source>
        <dbReference type="EMBL" id="KPM35927.1"/>
    </source>
</evidence>
<dbReference type="Gene3D" id="3.40.720.10">
    <property type="entry name" value="Alkaline Phosphatase, subunit A"/>
    <property type="match status" value="1"/>
</dbReference>